<protein>
    <submittedName>
        <fullName evidence="1">Uncharacterized protein</fullName>
    </submittedName>
</protein>
<comment type="caution">
    <text evidence="1">The sequence shown here is derived from an EMBL/GenBank/DDBJ whole genome shotgun (WGS) entry which is preliminary data.</text>
</comment>
<gene>
    <name evidence="1" type="ORF">JWH11_01420</name>
</gene>
<dbReference type="Proteomes" id="UP001430396">
    <property type="component" value="Unassembled WGS sequence"/>
</dbReference>
<evidence type="ECO:0000313" key="1">
    <source>
        <dbReference type="EMBL" id="MCD0265120.1"/>
    </source>
</evidence>
<dbReference type="EMBL" id="JAFFQI010000166">
    <property type="protein sequence ID" value="MCD0265120.1"/>
    <property type="molecule type" value="Genomic_DNA"/>
</dbReference>
<accession>A0ABS8NS42</accession>
<proteinExistence type="predicted"/>
<reference evidence="1" key="1">
    <citation type="submission" date="2021-02" db="EMBL/GenBank/DDBJ databases">
        <title>Copper resistance gene diversity in local Xanthomonas species at agrochemical polluted sites in Trinidad, Trinidad and Tobago.</title>
        <authorList>
            <person name="Ramnarine S.D.B.J."/>
            <person name="Ramsubhag A."/>
            <person name="Jayaraman J."/>
        </authorList>
    </citation>
    <scope>NUCLEOTIDE SEQUENCE</scope>
    <source>
        <strain evidence="1">CaNP6A</strain>
    </source>
</reference>
<feature type="non-terminal residue" evidence="1">
    <location>
        <position position="65"/>
    </location>
</feature>
<sequence length="65" mass="7366">MENFELMENSRPVAQRFAREMTQEEISAGRSQESSATRDLNSRISFSRAAAGVIQSNVFRGRPFI</sequence>
<name>A0ABS8NS42_9XANT</name>
<keyword evidence="2" id="KW-1185">Reference proteome</keyword>
<organism evidence="1 2">
    <name type="scientific">Xanthomonas melonis</name>
    <dbReference type="NCBI Taxonomy" id="56456"/>
    <lineage>
        <taxon>Bacteria</taxon>
        <taxon>Pseudomonadati</taxon>
        <taxon>Pseudomonadota</taxon>
        <taxon>Gammaproteobacteria</taxon>
        <taxon>Lysobacterales</taxon>
        <taxon>Lysobacteraceae</taxon>
        <taxon>Xanthomonas</taxon>
    </lineage>
</organism>
<evidence type="ECO:0000313" key="2">
    <source>
        <dbReference type="Proteomes" id="UP001430396"/>
    </source>
</evidence>